<evidence type="ECO:0008006" key="3">
    <source>
        <dbReference type="Google" id="ProtNLM"/>
    </source>
</evidence>
<organism evidence="1 2">
    <name type="scientific">Aureimonas phyllosphaerae</name>
    <dbReference type="NCBI Taxonomy" id="1166078"/>
    <lineage>
        <taxon>Bacteria</taxon>
        <taxon>Pseudomonadati</taxon>
        <taxon>Pseudomonadota</taxon>
        <taxon>Alphaproteobacteria</taxon>
        <taxon>Hyphomicrobiales</taxon>
        <taxon>Aurantimonadaceae</taxon>
        <taxon>Aureimonas</taxon>
    </lineage>
</organism>
<accession>A0A7W6BU74</accession>
<evidence type="ECO:0000313" key="2">
    <source>
        <dbReference type="Proteomes" id="UP000531216"/>
    </source>
</evidence>
<name>A0A7W6BU74_9HYPH</name>
<dbReference type="AlphaFoldDB" id="A0A7W6BU74"/>
<comment type="caution">
    <text evidence="1">The sequence shown here is derived from an EMBL/GenBank/DDBJ whole genome shotgun (WGS) entry which is preliminary data.</text>
</comment>
<keyword evidence="2" id="KW-1185">Reference proteome</keyword>
<dbReference type="RefSeq" id="WP_090966300.1">
    <property type="nucleotide sequence ID" value="NZ_FOOA01000026.1"/>
</dbReference>
<evidence type="ECO:0000313" key="1">
    <source>
        <dbReference type="EMBL" id="MBB3938076.1"/>
    </source>
</evidence>
<proteinExistence type="predicted"/>
<sequence length="141" mass="16794">MPIRRHLKNLYPIDWDQLSDWVRFVRAGGRCDRCKRPHGQTVSHLGDGRWWDETDQLWRDGRGRPLPHQAALTCEVVVKTTKVYLAAAHLNHDRSDSRPKNLRAFCQRCHMLHDKPEHLRQRQITYLKRRALGDLFDGRYF</sequence>
<dbReference type="Proteomes" id="UP000531216">
    <property type="component" value="Unassembled WGS sequence"/>
</dbReference>
<gene>
    <name evidence="1" type="ORF">GGR05_004246</name>
</gene>
<reference evidence="1 2" key="1">
    <citation type="submission" date="2020-08" db="EMBL/GenBank/DDBJ databases">
        <title>Genomic Encyclopedia of Type Strains, Phase IV (KMG-IV): sequencing the most valuable type-strain genomes for metagenomic binning, comparative biology and taxonomic classification.</title>
        <authorList>
            <person name="Goeker M."/>
        </authorList>
    </citation>
    <scope>NUCLEOTIDE SEQUENCE [LARGE SCALE GENOMIC DNA]</scope>
    <source>
        <strain evidence="1 2">DSM 25024</strain>
    </source>
</reference>
<dbReference type="OrthoDB" id="7066992at2"/>
<dbReference type="EMBL" id="JACIDO010000016">
    <property type="protein sequence ID" value="MBB3938076.1"/>
    <property type="molecule type" value="Genomic_DNA"/>
</dbReference>
<protein>
    <recommendedName>
        <fullName evidence="3">HNH endonuclease</fullName>
    </recommendedName>
</protein>